<protein>
    <recommendedName>
        <fullName evidence="3">RAMP superfamily protein</fullName>
    </recommendedName>
</protein>
<keyword evidence="2" id="KW-1185">Reference proteome</keyword>
<name>A0ABR8GJ28_9CYAN</name>
<gene>
    <name evidence="1" type="ORF">H6G81_02285</name>
</gene>
<proteinExistence type="predicted"/>
<dbReference type="EMBL" id="JACJTA010000003">
    <property type="protein sequence ID" value="MBD2603386.1"/>
    <property type="molecule type" value="Genomic_DNA"/>
</dbReference>
<accession>A0ABR8GJ28</accession>
<comment type="caution">
    <text evidence="1">The sequence shown here is derived from an EMBL/GenBank/DDBJ whole genome shotgun (WGS) entry which is preliminary data.</text>
</comment>
<organism evidence="1 2">
    <name type="scientific">Scytonema hofmannii FACHB-248</name>
    <dbReference type="NCBI Taxonomy" id="1842502"/>
    <lineage>
        <taxon>Bacteria</taxon>
        <taxon>Bacillati</taxon>
        <taxon>Cyanobacteriota</taxon>
        <taxon>Cyanophyceae</taxon>
        <taxon>Nostocales</taxon>
        <taxon>Scytonemataceae</taxon>
        <taxon>Scytonema</taxon>
    </lineage>
</organism>
<dbReference type="Proteomes" id="UP000660380">
    <property type="component" value="Unassembled WGS sequence"/>
</dbReference>
<dbReference type="RefSeq" id="WP_029632342.1">
    <property type="nucleotide sequence ID" value="NZ_JACJTA010000003.1"/>
</dbReference>
<evidence type="ECO:0008006" key="3">
    <source>
        <dbReference type="Google" id="ProtNLM"/>
    </source>
</evidence>
<reference evidence="1 2" key="1">
    <citation type="journal article" date="2020" name="ISME J.">
        <title>Comparative genomics reveals insights into cyanobacterial evolution and habitat adaptation.</title>
        <authorList>
            <person name="Chen M.Y."/>
            <person name="Teng W.K."/>
            <person name="Zhao L."/>
            <person name="Hu C.X."/>
            <person name="Zhou Y.K."/>
            <person name="Han B.P."/>
            <person name="Song L.R."/>
            <person name="Shu W.S."/>
        </authorList>
    </citation>
    <scope>NUCLEOTIDE SEQUENCE [LARGE SCALE GENOMIC DNA]</scope>
    <source>
        <strain evidence="1 2">FACHB-248</strain>
    </source>
</reference>
<sequence>MTQNNPNNNANEVPLMFQAQISGRGQTQYIGDTTNIKRWVKEWKEGAENQSPTFISQEHSKIFQTKKYKITWRIVSNSGQDEDIIRPVIAAGGFPYYPGASMKGAFLRACTPEQKKRYCGGNTSDNQTQPGILRFHGGYPQDDTWKETELVDVIHPQQDWQVKENNHKNHSAFLQISLYQPTLIFGISSTIKLKEDETEWNTIWGIWEKALEKGIGCRVSAGYGQPVKHPETKLVTVGLSGQGLASKLIDDVGEFRPNMFKAALRGHTLRLFSGVTNEQTAEELTRELWGGFADKNAVVGLLGIAFNPLELDIDSYRYNNSYMPTYELTEGVLNILCLRQVPDDERDKLKKLAIQLVKFSMLLGGFGKSWRRVDHRLVFEDYLEGNRKPMIGCHWEFVDKSKNFYISIRNLNSITNFLNFLDKSIKEWVESRGRNLNYQHSNWREVWHPQKVEVWARIAEDITDSEAVKWFHGNYEETNSIKSSVLTGKMSQIGRIWHRMYPRYIKPQDGDIKRKGQEFIEILTIFPDNSDKTCDFLDFLDTDSNFTQVWKPEEKV</sequence>
<evidence type="ECO:0000313" key="2">
    <source>
        <dbReference type="Proteomes" id="UP000660380"/>
    </source>
</evidence>
<evidence type="ECO:0000313" key="1">
    <source>
        <dbReference type="EMBL" id="MBD2603386.1"/>
    </source>
</evidence>